<evidence type="ECO:0000256" key="1">
    <source>
        <dbReference type="ARBA" id="ARBA00022723"/>
    </source>
</evidence>
<keyword evidence="7" id="KW-1185">Reference proteome</keyword>
<evidence type="ECO:0000259" key="5">
    <source>
        <dbReference type="PROSITE" id="PS51379"/>
    </source>
</evidence>
<dbReference type="PROSITE" id="PS51379">
    <property type="entry name" value="4FE4S_FER_2"/>
    <property type="match status" value="2"/>
</dbReference>
<name>A0A3A9AMA2_9FIRM</name>
<evidence type="ECO:0000313" key="7">
    <source>
        <dbReference type="Proteomes" id="UP000280696"/>
    </source>
</evidence>
<keyword evidence="3" id="KW-0411">Iron-sulfur</keyword>
<dbReference type="OrthoDB" id="9813995at2"/>
<protein>
    <submittedName>
        <fullName evidence="6">4Fe-4S ferredoxin</fullName>
    </submittedName>
</protein>
<feature type="domain" description="Flavodoxin-like" evidence="4">
    <location>
        <begin position="3"/>
        <end position="147"/>
    </location>
</feature>
<gene>
    <name evidence="6" type="ORF">D7V94_07395</name>
</gene>
<keyword evidence="2" id="KW-0408">Iron</keyword>
<reference evidence="6 7" key="1">
    <citation type="submission" date="2018-09" db="EMBL/GenBank/DDBJ databases">
        <title>Murine metabolic-syndrome-specific gut microbial biobank.</title>
        <authorList>
            <person name="Liu C."/>
        </authorList>
    </citation>
    <scope>NUCLEOTIDE SEQUENCE [LARGE SCALE GENOMIC DNA]</scope>
    <source>
        <strain evidence="6 7">0.1xD8-82</strain>
    </source>
</reference>
<dbReference type="GO" id="GO:0046872">
    <property type="term" value="F:metal ion binding"/>
    <property type="evidence" value="ECO:0007669"/>
    <property type="project" value="UniProtKB-KW"/>
</dbReference>
<evidence type="ECO:0000256" key="3">
    <source>
        <dbReference type="ARBA" id="ARBA00023014"/>
    </source>
</evidence>
<dbReference type="Gene3D" id="3.40.50.360">
    <property type="match status" value="1"/>
</dbReference>
<dbReference type="InterPro" id="IPR029039">
    <property type="entry name" value="Flavoprotein-like_sf"/>
</dbReference>
<dbReference type="InterPro" id="IPR017896">
    <property type="entry name" value="4Fe4S_Fe-S-bd"/>
</dbReference>
<evidence type="ECO:0000256" key="2">
    <source>
        <dbReference type="ARBA" id="ARBA00023004"/>
    </source>
</evidence>
<dbReference type="PROSITE" id="PS50902">
    <property type="entry name" value="FLAVODOXIN_LIKE"/>
    <property type="match status" value="1"/>
</dbReference>
<dbReference type="InterPro" id="IPR017900">
    <property type="entry name" value="4Fe4S_Fe_S_CS"/>
</dbReference>
<dbReference type="Proteomes" id="UP000280696">
    <property type="component" value="Unassembled WGS sequence"/>
</dbReference>
<dbReference type="SUPFAM" id="SSF52218">
    <property type="entry name" value="Flavoproteins"/>
    <property type="match status" value="1"/>
</dbReference>
<feature type="domain" description="4Fe-4S ferredoxin-type" evidence="5">
    <location>
        <begin position="208"/>
        <end position="232"/>
    </location>
</feature>
<dbReference type="GO" id="GO:0010181">
    <property type="term" value="F:FMN binding"/>
    <property type="evidence" value="ECO:0007669"/>
    <property type="project" value="InterPro"/>
</dbReference>
<dbReference type="NCBIfam" id="NF038196">
    <property type="entry name" value="ferrodoxin_EFR1"/>
    <property type="match status" value="1"/>
</dbReference>
<dbReference type="GO" id="GO:0016651">
    <property type="term" value="F:oxidoreductase activity, acting on NAD(P)H"/>
    <property type="evidence" value="ECO:0007669"/>
    <property type="project" value="UniProtKB-ARBA"/>
</dbReference>
<dbReference type="GO" id="GO:0051536">
    <property type="term" value="F:iron-sulfur cluster binding"/>
    <property type="evidence" value="ECO:0007669"/>
    <property type="project" value="UniProtKB-KW"/>
</dbReference>
<sequence>MNISQITFSPTGGTDKVAEIITKVWGMPVNKIDLSNAETDYPSLDLDKTDIAVIAVPSYGGRVPDLAAQRISNIHGKQTPCVIVCVYGNRAYEDTLIELNDIAQKSGFKVIAAISAIAEHSIMHQYAAGRPDTKDESELTGFAKKILDKINDNSGRSVTPQIPGNRPYKKSGGAGLVPKANTYCTGCGLCAKQCPAKAISTENLKTADSKKCISCMRCVVKCPQSARKVNGALVSAAALAIKKACSTRKDNELYI</sequence>
<evidence type="ECO:0000313" key="6">
    <source>
        <dbReference type="EMBL" id="RKI92479.1"/>
    </source>
</evidence>
<dbReference type="Pfam" id="PF13187">
    <property type="entry name" value="Fer4_9"/>
    <property type="match status" value="1"/>
</dbReference>
<dbReference type="InterPro" id="IPR008254">
    <property type="entry name" value="Flavodoxin/NO_synth"/>
</dbReference>
<comment type="caution">
    <text evidence="6">The sequence shown here is derived from an EMBL/GenBank/DDBJ whole genome shotgun (WGS) entry which is preliminary data.</text>
</comment>
<dbReference type="PROSITE" id="PS00198">
    <property type="entry name" value="4FE4S_FER_1"/>
    <property type="match status" value="2"/>
</dbReference>
<evidence type="ECO:0000259" key="4">
    <source>
        <dbReference type="PROSITE" id="PS50902"/>
    </source>
</evidence>
<dbReference type="Gene3D" id="3.30.70.20">
    <property type="match status" value="1"/>
</dbReference>
<dbReference type="SUPFAM" id="SSF54862">
    <property type="entry name" value="4Fe-4S ferredoxins"/>
    <property type="match status" value="1"/>
</dbReference>
<dbReference type="InterPro" id="IPR047964">
    <property type="entry name" value="EFR1-like"/>
</dbReference>
<keyword evidence="1" id="KW-0479">Metal-binding</keyword>
<dbReference type="EMBL" id="RAYQ01000005">
    <property type="protein sequence ID" value="RKI92479.1"/>
    <property type="molecule type" value="Genomic_DNA"/>
</dbReference>
<dbReference type="RefSeq" id="WP_120468302.1">
    <property type="nucleotide sequence ID" value="NZ_RAYQ01000005.1"/>
</dbReference>
<accession>A0A3A9AMA2</accession>
<organism evidence="6 7">
    <name type="scientific">Parablautia intestinalis</name>
    <dbReference type="NCBI Taxonomy" id="2320100"/>
    <lineage>
        <taxon>Bacteria</taxon>
        <taxon>Bacillati</taxon>
        <taxon>Bacillota</taxon>
        <taxon>Clostridia</taxon>
        <taxon>Lachnospirales</taxon>
        <taxon>Lachnospiraceae</taxon>
        <taxon>Parablautia</taxon>
    </lineage>
</organism>
<proteinExistence type="predicted"/>
<dbReference type="AlphaFoldDB" id="A0A3A9AMA2"/>
<feature type="domain" description="4Fe-4S ferredoxin-type" evidence="5">
    <location>
        <begin position="176"/>
        <end position="204"/>
    </location>
</feature>